<dbReference type="AlphaFoldDB" id="A0A1M5G9W2"/>
<keyword evidence="2" id="KW-1185">Reference proteome</keyword>
<sequence>MQTYDLTLSHDIDLVFYTTKNIFITFARNY</sequence>
<dbReference type="Proteomes" id="UP000184036">
    <property type="component" value="Unassembled WGS sequence"/>
</dbReference>
<organism evidence="1 2">
    <name type="scientific">Flavobacterium segetis</name>
    <dbReference type="NCBI Taxonomy" id="271157"/>
    <lineage>
        <taxon>Bacteria</taxon>
        <taxon>Pseudomonadati</taxon>
        <taxon>Bacteroidota</taxon>
        <taxon>Flavobacteriia</taxon>
        <taxon>Flavobacteriales</taxon>
        <taxon>Flavobacteriaceae</taxon>
        <taxon>Flavobacterium</taxon>
    </lineage>
</organism>
<evidence type="ECO:0000313" key="2">
    <source>
        <dbReference type="Proteomes" id="UP000184036"/>
    </source>
</evidence>
<dbReference type="EMBL" id="FQWE01000003">
    <property type="protein sequence ID" value="SHG00496.1"/>
    <property type="molecule type" value="Genomic_DNA"/>
</dbReference>
<protein>
    <submittedName>
        <fullName evidence="1">Uncharacterized protein</fullName>
    </submittedName>
</protein>
<evidence type="ECO:0000313" key="1">
    <source>
        <dbReference type="EMBL" id="SHG00496.1"/>
    </source>
</evidence>
<gene>
    <name evidence="1" type="ORF">SAMN05444396_103373</name>
</gene>
<accession>A0A1M5G9W2</accession>
<name>A0A1M5G9W2_9FLAO</name>
<proteinExistence type="predicted"/>
<reference evidence="2" key="1">
    <citation type="submission" date="2016-11" db="EMBL/GenBank/DDBJ databases">
        <authorList>
            <person name="Varghese N."/>
            <person name="Submissions S."/>
        </authorList>
    </citation>
    <scope>NUCLEOTIDE SEQUENCE [LARGE SCALE GENOMIC DNA]</scope>
    <source>
        <strain evidence="2">DSM 19741</strain>
    </source>
</reference>